<accession>A0AAN6RFP8</accession>
<name>A0AAN6RFP8_9PLEO</name>
<feature type="compositionally biased region" description="Acidic residues" evidence="1">
    <location>
        <begin position="358"/>
        <end position="367"/>
    </location>
</feature>
<dbReference type="Proteomes" id="UP001280581">
    <property type="component" value="Unassembled WGS sequence"/>
</dbReference>
<dbReference type="InterPro" id="IPR029184">
    <property type="entry name" value="Sas4_dom"/>
</dbReference>
<feature type="non-terminal residue" evidence="3">
    <location>
        <position position="473"/>
    </location>
</feature>
<dbReference type="AlphaFoldDB" id="A0AAN6RFP8"/>
<proteinExistence type="predicted"/>
<evidence type="ECO:0000313" key="3">
    <source>
        <dbReference type="EMBL" id="KAK3208488.1"/>
    </source>
</evidence>
<dbReference type="GO" id="GO:0033255">
    <property type="term" value="C:SAS acetyltransferase complex"/>
    <property type="evidence" value="ECO:0007669"/>
    <property type="project" value="InterPro"/>
</dbReference>
<protein>
    <recommendedName>
        <fullName evidence="2">Something about silencing protein 4 domain-containing protein</fullName>
    </recommendedName>
</protein>
<dbReference type="EMBL" id="WVTA01000007">
    <property type="protein sequence ID" value="KAK3208488.1"/>
    <property type="molecule type" value="Genomic_DNA"/>
</dbReference>
<sequence>MLKAMASFIRPAPDRRPMRHTRSRSPPPAEVARAAHHQQQPSPPVAARRLSKTLPVPSQAAAHSNATVATPTDPPSPARSSARKRSFAEVDTPEARPPFKVKQRRSDDHFLSPSNDATKLPDSIVDNIRSGTSTPKPGDAAQTPSAATDKKSLRSGDPSGRRATQLAEIFEDYEVTIANWEDAEPTDSSIPSDEPIPLLDEPLTNAQLQELRDAAEGARAGKEPGLPDPHHIYTRRAPFDYTPYANALPATEDPLADSIYTKIHNKHETKERKARNDQTRGFQFKMYKAPAVLEELEGEDWHKVFGIDKSERGEWDSKRKYYVTELQVAIRKQEALRQTELEKRRKETARRKRKNDSASDEEEEDDVEPKLKKPRKIQDTANPSQRPKTPEPSKPRRPPRLHGYILEYEPSQEKKEKFQSFYAKGQRPASLGGRTSSRSTRSADAPPFGVPLPAIFSLLDDADLPRALREDNG</sequence>
<dbReference type="PANTHER" id="PTHR38422:SF1">
    <property type="entry name" value="SOMETHING ABOUT SILENCING PROTEIN 4"/>
    <property type="match status" value="1"/>
</dbReference>
<reference evidence="3 4" key="1">
    <citation type="submission" date="2021-02" db="EMBL/GenBank/DDBJ databases">
        <title>Genome assembly of Pseudopithomyces chartarum.</title>
        <authorList>
            <person name="Jauregui R."/>
            <person name="Singh J."/>
            <person name="Voisey C."/>
        </authorList>
    </citation>
    <scope>NUCLEOTIDE SEQUENCE [LARGE SCALE GENOMIC DNA]</scope>
    <source>
        <strain evidence="3 4">AGR01</strain>
    </source>
</reference>
<organism evidence="3 4">
    <name type="scientific">Pseudopithomyces chartarum</name>
    <dbReference type="NCBI Taxonomy" id="1892770"/>
    <lineage>
        <taxon>Eukaryota</taxon>
        <taxon>Fungi</taxon>
        <taxon>Dikarya</taxon>
        <taxon>Ascomycota</taxon>
        <taxon>Pezizomycotina</taxon>
        <taxon>Dothideomycetes</taxon>
        <taxon>Pleosporomycetidae</taxon>
        <taxon>Pleosporales</taxon>
        <taxon>Massarineae</taxon>
        <taxon>Didymosphaeriaceae</taxon>
        <taxon>Pseudopithomyces</taxon>
    </lineage>
</organism>
<evidence type="ECO:0000313" key="4">
    <source>
        <dbReference type="Proteomes" id="UP001280581"/>
    </source>
</evidence>
<evidence type="ECO:0000259" key="2">
    <source>
        <dbReference type="Pfam" id="PF15460"/>
    </source>
</evidence>
<dbReference type="Pfam" id="PF15460">
    <property type="entry name" value="SAS4"/>
    <property type="match status" value="1"/>
</dbReference>
<feature type="domain" description="Something about silencing protein 4" evidence="2">
    <location>
        <begin position="253"/>
        <end position="343"/>
    </location>
</feature>
<keyword evidence="4" id="KW-1185">Reference proteome</keyword>
<gene>
    <name evidence="3" type="ORF">GRF29_77g910225</name>
</gene>
<feature type="region of interest" description="Disordered" evidence="1">
    <location>
        <begin position="341"/>
        <end position="452"/>
    </location>
</feature>
<feature type="compositionally biased region" description="Polar residues" evidence="1">
    <location>
        <begin position="61"/>
        <end position="70"/>
    </location>
</feature>
<comment type="caution">
    <text evidence="3">The sequence shown here is derived from an EMBL/GenBank/DDBJ whole genome shotgun (WGS) entry which is preliminary data.</text>
</comment>
<dbReference type="PANTHER" id="PTHR38422">
    <property type="entry name" value="SOMETHING ABOUT SILENCING PROTEIN 4"/>
    <property type="match status" value="1"/>
</dbReference>
<dbReference type="GO" id="GO:0004402">
    <property type="term" value="F:histone acetyltransferase activity"/>
    <property type="evidence" value="ECO:0007669"/>
    <property type="project" value="TreeGrafter"/>
</dbReference>
<evidence type="ECO:0000256" key="1">
    <source>
        <dbReference type="SAM" id="MobiDB-lite"/>
    </source>
</evidence>
<feature type="region of interest" description="Disordered" evidence="1">
    <location>
        <begin position="1"/>
        <end position="164"/>
    </location>
</feature>
<dbReference type="InterPro" id="IPR038988">
    <property type="entry name" value="Sas4"/>
</dbReference>